<evidence type="ECO:0000259" key="1">
    <source>
        <dbReference type="Pfam" id="PF01266"/>
    </source>
</evidence>
<sequence length="43" mass="4391">MQKIVVIGAGVAGVSLADALTRQAGVDVTVLDRDAREPRGSTP</sequence>
<dbReference type="Proteomes" id="UP000562984">
    <property type="component" value="Unassembled WGS sequence"/>
</dbReference>
<reference evidence="2 3" key="1">
    <citation type="submission" date="2020-05" db="EMBL/GenBank/DDBJ databases">
        <title>Nakamurella sp. DB0629 isolated from air conditioner.</title>
        <authorList>
            <person name="Kim D.H."/>
            <person name="Kim D.-U."/>
        </authorList>
    </citation>
    <scope>NUCLEOTIDE SEQUENCE [LARGE SCALE GENOMIC DNA]</scope>
    <source>
        <strain evidence="2 3">DB0629</strain>
    </source>
</reference>
<feature type="domain" description="FAD dependent oxidoreductase" evidence="1">
    <location>
        <begin position="3"/>
        <end position="41"/>
    </location>
</feature>
<dbReference type="SUPFAM" id="SSF51905">
    <property type="entry name" value="FAD/NAD(P)-binding domain"/>
    <property type="match status" value="1"/>
</dbReference>
<name>A0A849A9C6_9ACTN</name>
<organism evidence="2 3">
    <name type="scientific">Nakamurella aerolata</name>
    <dbReference type="NCBI Taxonomy" id="1656892"/>
    <lineage>
        <taxon>Bacteria</taxon>
        <taxon>Bacillati</taxon>
        <taxon>Actinomycetota</taxon>
        <taxon>Actinomycetes</taxon>
        <taxon>Nakamurellales</taxon>
        <taxon>Nakamurellaceae</taxon>
        <taxon>Nakamurella</taxon>
    </lineage>
</organism>
<gene>
    <name evidence="2" type="ORF">HKD39_17885</name>
</gene>
<dbReference type="InterPro" id="IPR036188">
    <property type="entry name" value="FAD/NAD-bd_sf"/>
</dbReference>
<dbReference type="Gene3D" id="3.50.50.60">
    <property type="entry name" value="FAD/NAD(P)-binding domain"/>
    <property type="match status" value="1"/>
</dbReference>
<accession>A0A849A9C6</accession>
<dbReference type="AlphaFoldDB" id="A0A849A9C6"/>
<comment type="caution">
    <text evidence="2">The sequence shown here is derived from an EMBL/GenBank/DDBJ whole genome shotgun (WGS) entry which is preliminary data.</text>
</comment>
<proteinExistence type="predicted"/>
<evidence type="ECO:0000313" key="3">
    <source>
        <dbReference type="Proteomes" id="UP000562984"/>
    </source>
</evidence>
<evidence type="ECO:0000313" key="2">
    <source>
        <dbReference type="EMBL" id="NNG37534.1"/>
    </source>
</evidence>
<dbReference type="EMBL" id="JABEND010000015">
    <property type="protein sequence ID" value="NNG37534.1"/>
    <property type="molecule type" value="Genomic_DNA"/>
</dbReference>
<dbReference type="Pfam" id="PF01266">
    <property type="entry name" value="DAO"/>
    <property type="match status" value="1"/>
</dbReference>
<protein>
    <submittedName>
        <fullName evidence="2">FAD-dependent oxidoreductase</fullName>
    </submittedName>
</protein>
<keyword evidence="3" id="KW-1185">Reference proteome</keyword>
<dbReference type="InterPro" id="IPR006076">
    <property type="entry name" value="FAD-dep_OxRdtase"/>
</dbReference>